<proteinExistence type="predicted"/>
<keyword evidence="4" id="KW-1185">Reference proteome</keyword>
<evidence type="ECO:0000256" key="2">
    <source>
        <dbReference type="SAM" id="Phobius"/>
    </source>
</evidence>
<keyword evidence="2" id="KW-1133">Transmembrane helix</keyword>
<evidence type="ECO:0000256" key="1">
    <source>
        <dbReference type="SAM" id="MobiDB-lite"/>
    </source>
</evidence>
<feature type="transmembrane region" description="Helical" evidence="2">
    <location>
        <begin position="117"/>
        <end position="141"/>
    </location>
</feature>
<dbReference type="Proteomes" id="UP001386972">
    <property type="component" value="Unassembled WGS sequence"/>
</dbReference>
<feature type="transmembrane region" description="Helical" evidence="2">
    <location>
        <begin position="69"/>
        <end position="97"/>
    </location>
</feature>
<feature type="compositionally biased region" description="Basic and acidic residues" evidence="1">
    <location>
        <begin position="1"/>
        <end position="20"/>
    </location>
</feature>
<reference evidence="3 4" key="1">
    <citation type="submission" date="2024-03" db="EMBL/GenBank/DDBJ databases">
        <title>Screening, Identification and Application of a Plant Lactobacillus Strain.</title>
        <authorList>
            <person name="Li Y.L."/>
        </authorList>
    </citation>
    <scope>NUCLEOTIDE SEQUENCE [LARGE SCALE GENOMIC DNA]</scope>
    <source>
        <strain evidence="3 4">JDB</strain>
    </source>
</reference>
<dbReference type="EMBL" id="JBBNAW010000008">
    <property type="protein sequence ID" value="MEK2609703.1"/>
    <property type="molecule type" value="Genomic_DNA"/>
</dbReference>
<keyword evidence="2" id="KW-0812">Transmembrane</keyword>
<comment type="caution">
    <text evidence="3">The sequence shown here is derived from an EMBL/GenBank/DDBJ whole genome shotgun (WGS) entry which is preliminary data.</text>
</comment>
<accession>A0ABU9A172</accession>
<feature type="region of interest" description="Disordered" evidence="1">
    <location>
        <begin position="1"/>
        <end position="31"/>
    </location>
</feature>
<keyword evidence="2" id="KW-0472">Membrane</keyword>
<sequence>MTDKEVFEEAPVTRDGEPHRTTFSADAGGGDEGRSYSSYVINQVTNNGPDEEKKNWKDALSSAQHVKEFLVILAVGGALVWLLSILSGFIGAISALFTEAVLLHSAPIAVVKTMDWHVVLIGTTLTVGIAAILIVLLKSVFDSGKTEKKTSDGLALNDMPFGEVVKSIVSFFKK</sequence>
<protein>
    <recommendedName>
        <fullName evidence="5">Holin-X, holin superfamily III</fullName>
    </recommendedName>
</protein>
<evidence type="ECO:0000313" key="3">
    <source>
        <dbReference type="EMBL" id="MEK2609703.1"/>
    </source>
</evidence>
<name>A0ABU9A172_9PSED</name>
<gene>
    <name evidence="3" type="ORF">WLF18_11380</name>
</gene>
<evidence type="ECO:0000313" key="4">
    <source>
        <dbReference type="Proteomes" id="UP001386972"/>
    </source>
</evidence>
<organism evidence="3 4">
    <name type="scientific">Pseudomonas shirazensis</name>
    <dbReference type="NCBI Taxonomy" id="2745494"/>
    <lineage>
        <taxon>Bacteria</taxon>
        <taxon>Pseudomonadati</taxon>
        <taxon>Pseudomonadota</taxon>
        <taxon>Gammaproteobacteria</taxon>
        <taxon>Pseudomonadales</taxon>
        <taxon>Pseudomonadaceae</taxon>
        <taxon>Pseudomonas</taxon>
    </lineage>
</organism>
<evidence type="ECO:0008006" key="5">
    <source>
        <dbReference type="Google" id="ProtNLM"/>
    </source>
</evidence>
<dbReference type="RefSeq" id="WP_340612305.1">
    <property type="nucleotide sequence ID" value="NZ_JBBNAW010000008.1"/>
</dbReference>